<evidence type="ECO:0000313" key="3">
    <source>
        <dbReference type="Proteomes" id="UP000620124"/>
    </source>
</evidence>
<evidence type="ECO:0000256" key="1">
    <source>
        <dbReference type="SAM" id="MobiDB-lite"/>
    </source>
</evidence>
<accession>A0A8H6Z4H4</accession>
<keyword evidence="3" id="KW-1185">Reference proteome</keyword>
<feature type="compositionally biased region" description="Low complexity" evidence="1">
    <location>
        <begin position="84"/>
        <end position="96"/>
    </location>
</feature>
<proteinExistence type="predicted"/>
<feature type="compositionally biased region" description="Polar residues" evidence="1">
    <location>
        <begin position="190"/>
        <end position="202"/>
    </location>
</feature>
<feature type="region of interest" description="Disordered" evidence="1">
    <location>
        <begin position="69"/>
        <end position="257"/>
    </location>
</feature>
<comment type="caution">
    <text evidence="2">The sequence shown here is derived from an EMBL/GenBank/DDBJ whole genome shotgun (WGS) entry which is preliminary data.</text>
</comment>
<gene>
    <name evidence="2" type="ORF">MVEN_00101900</name>
</gene>
<evidence type="ECO:0000313" key="2">
    <source>
        <dbReference type="EMBL" id="KAF7372408.1"/>
    </source>
</evidence>
<dbReference type="EMBL" id="JACAZI010000001">
    <property type="protein sequence ID" value="KAF7372408.1"/>
    <property type="molecule type" value="Genomic_DNA"/>
</dbReference>
<feature type="compositionally biased region" description="Pro residues" evidence="1">
    <location>
        <begin position="232"/>
        <end position="246"/>
    </location>
</feature>
<reference evidence="2" key="1">
    <citation type="submission" date="2020-05" db="EMBL/GenBank/DDBJ databases">
        <title>Mycena genomes resolve the evolution of fungal bioluminescence.</title>
        <authorList>
            <person name="Tsai I.J."/>
        </authorList>
    </citation>
    <scope>NUCLEOTIDE SEQUENCE</scope>
    <source>
        <strain evidence="2">CCC161011</strain>
    </source>
</reference>
<organism evidence="2 3">
    <name type="scientific">Mycena venus</name>
    <dbReference type="NCBI Taxonomy" id="2733690"/>
    <lineage>
        <taxon>Eukaryota</taxon>
        <taxon>Fungi</taxon>
        <taxon>Dikarya</taxon>
        <taxon>Basidiomycota</taxon>
        <taxon>Agaricomycotina</taxon>
        <taxon>Agaricomycetes</taxon>
        <taxon>Agaricomycetidae</taxon>
        <taxon>Agaricales</taxon>
        <taxon>Marasmiineae</taxon>
        <taxon>Mycenaceae</taxon>
        <taxon>Mycena</taxon>
    </lineage>
</organism>
<protein>
    <submittedName>
        <fullName evidence="2">Uncharacterized protein</fullName>
    </submittedName>
</protein>
<dbReference type="AlphaFoldDB" id="A0A8H6Z4H4"/>
<name>A0A8H6Z4H4_9AGAR</name>
<feature type="compositionally biased region" description="Basic and acidic residues" evidence="1">
    <location>
        <begin position="248"/>
        <end position="257"/>
    </location>
</feature>
<sequence length="257" mass="27568">MASTPSLALELQKRWSFKSSPPDPRIYWESDTEKGRYFYRDPELGGDARDGTFVPPQAAPTPAHLLDAYFASGSGPPPAPLSAPAPLSMAPPQSAPFVMVPPQSAPSTTSGTAHAQRASAFPPLSQQPPRIPADNGRPWPNHARGLGSRRYMPHQQNSGFGHRGEPPPRYEERTQPPRGAATSRGFRGRGNNTSHGGATPHTSHSHPARSQRFDPVNANARERGNGQRGRVPPSPSPVFTVVPPPDIGEARTDAAEP</sequence>
<dbReference type="OrthoDB" id="3058014at2759"/>
<dbReference type="Proteomes" id="UP000620124">
    <property type="component" value="Unassembled WGS sequence"/>
</dbReference>
<feature type="compositionally biased region" description="Basic and acidic residues" evidence="1">
    <location>
        <begin position="162"/>
        <end position="175"/>
    </location>
</feature>